<dbReference type="STRING" id="326522.BWD08_03615"/>
<proteinExistence type="predicted"/>
<keyword evidence="2" id="KW-1185">Reference proteome</keyword>
<dbReference type="AlphaFoldDB" id="A0A3S4YH71"/>
<dbReference type="KEGG" id="nani:NCTC12227_00889"/>
<name>A0A3S4YH71_9NEIS</name>
<dbReference type="EMBL" id="LR134516">
    <property type="protein sequence ID" value="VEJ21163.1"/>
    <property type="molecule type" value="Genomic_DNA"/>
</dbReference>
<accession>A0A3S4YH71</accession>
<dbReference type="PROSITE" id="PS51257">
    <property type="entry name" value="PROKAR_LIPOPROTEIN"/>
    <property type="match status" value="1"/>
</dbReference>
<evidence type="ECO:0000313" key="1">
    <source>
        <dbReference type="EMBL" id="VEJ21163.1"/>
    </source>
</evidence>
<organism evidence="1 2">
    <name type="scientific">Neisseria animaloris</name>
    <dbReference type="NCBI Taxonomy" id="326522"/>
    <lineage>
        <taxon>Bacteria</taxon>
        <taxon>Pseudomonadati</taxon>
        <taxon>Pseudomonadota</taxon>
        <taxon>Betaproteobacteria</taxon>
        <taxon>Neisseriales</taxon>
        <taxon>Neisseriaceae</taxon>
        <taxon>Neisseria</taxon>
    </lineage>
</organism>
<gene>
    <name evidence="1" type="ORF">NCTC12227_00889</name>
</gene>
<dbReference type="Proteomes" id="UP000268229">
    <property type="component" value="Chromosome"/>
</dbReference>
<reference evidence="1 2" key="1">
    <citation type="submission" date="2018-12" db="EMBL/GenBank/DDBJ databases">
        <authorList>
            <consortium name="Pathogen Informatics"/>
        </authorList>
    </citation>
    <scope>NUCLEOTIDE SEQUENCE [LARGE SCALE GENOMIC DNA]</scope>
    <source>
        <strain evidence="1 2">NCTC12227</strain>
    </source>
</reference>
<keyword evidence="1" id="KW-0449">Lipoprotein</keyword>
<evidence type="ECO:0000313" key="2">
    <source>
        <dbReference type="Proteomes" id="UP000268229"/>
    </source>
</evidence>
<protein>
    <submittedName>
        <fullName evidence="1">Lipoprotein</fullName>
    </submittedName>
</protein>
<sequence>MKKHITLLFLLGALAGCETIYMPTLREVPVRPTNVKKQPSESYRLAANHWTDVSKIRDEATRLSYQVSQGQITKVQAAQYLNRFRIQQIGRNAVDDSMYEVYLRSAVDSQRGTITTEQSKLYIQNALKGWKQRWPNMKNKPSNPAFTNFLMEVMHMKPLQ</sequence>